<keyword evidence="3" id="KW-1185">Reference proteome</keyword>
<dbReference type="RefSeq" id="WP_229932686.1">
    <property type="nucleotide sequence ID" value="NZ_CAJHOF010000006.1"/>
</dbReference>
<evidence type="ECO:0000313" key="2">
    <source>
        <dbReference type="EMBL" id="CAD7288189.1"/>
    </source>
</evidence>
<proteinExistence type="predicted"/>
<accession>A0ABM8Q5N1</accession>
<feature type="domain" description="DUF1266" evidence="1">
    <location>
        <begin position="120"/>
        <end position="246"/>
    </location>
</feature>
<evidence type="ECO:0000313" key="3">
    <source>
        <dbReference type="Proteomes" id="UP000789803"/>
    </source>
</evidence>
<sequence length="478" mass="55301">MNINFSNTNIFQMIYRASGLDLLYFSDEHYKERFFSIVESFSPEKLQEIAQNLHEYYGVSSKDDIFEFENTAPHLSIIYSAYSSLESAFFQMKFDEFSNNYLSDDSIKEAFKIFSIDTSADGFYDDFRSEIAGSFYDEAGVCNERLKQYLTQMQDIFAYAPKSTTYAFDIARMLQIATNSFALGYIDYDEFCELYDKYTKSALDVFGSFDEYAASCLPGRAFMFLDDKTSFKESVCEHAKTFYILANAPFDVFKASGIWAENLDKQKQNIIKITQNFIDNAEIDELKKSMQELYEFAKDRVSQYGFDMQMLKVCLDEYYQNFHFILKQNALDSLASGYDVYTPLRELSDDDDTFFKRVRNFCDKAKLTLASDEVPLLMLTQLGDYLITNKAIYSFKGVLLIFGKKLVATPWSKVELDAEFEDSLSVVLRYSKNPDLKLDFDTAEYSKQHNLSKSNKDEILYIMDTVKSAFASLKKAYA</sequence>
<dbReference type="EMBL" id="CAJHOF010000006">
    <property type="protein sequence ID" value="CAD7288189.1"/>
    <property type="molecule type" value="Genomic_DNA"/>
</dbReference>
<dbReference type="Proteomes" id="UP000789803">
    <property type="component" value="Unassembled WGS sequence"/>
</dbReference>
<evidence type="ECO:0000259" key="1">
    <source>
        <dbReference type="Pfam" id="PF06889"/>
    </source>
</evidence>
<gene>
    <name evidence="2" type="ORF">LMG7974_00879</name>
</gene>
<protein>
    <recommendedName>
        <fullName evidence="1">DUF1266 domain-containing protein</fullName>
    </recommendedName>
</protein>
<organism evidence="2 3">
    <name type="scientific">Campylobacter majalis</name>
    <dbReference type="NCBI Taxonomy" id="2790656"/>
    <lineage>
        <taxon>Bacteria</taxon>
        <taxon>Pseudomonadati</taxon>
        <taxon>Campylobacterota</taxon>
        <taxon>Epsilonproteobacteria</taxon>
        <taxon>Campylobacterales</taxon>
        <taxon>Campylobacteraceae</taxon>
        <taxon>Campylobacter</taxon>
    </lineage>
</organism>
<dbReference type="Pfam" id="PF06889">
    <property type="entry name" value="DUF1266"/>
    <property type="match status" value="1"/>
</dbReference>
<name>A0ABM8Q5N1_9BACT</name>
<dbReference type="InterPro" id="IPR009677">
    <property type="entry name" value="DUF1266"/>
</dbReference>
<comment type="caution">
    <text evidence="2">The sequence shown here is derived from an EMBL/GenBank/DDBJ whole genome shotgun (WGS) entry which is preliminary data.</text>
</comment>
<reference evidence="2 3" key="1">
    <citation type="submission" date="2020-11" db="EMBL/GenBank/DDBJ databases">
        <authorList>
            <person name="Peeters C."/>
        </authorList>
    </citation>
    <scope>NUCLEOTIDE SEQUENCE [LARGE SCALE GENOMIC DNA]</scope>
    <source>
        <strain evidence="2 3">LMG 7974</strain>
    </source>
</reference>